<organism evidence="1 2">
    <name type="scientific">Hathewaya limosa</name>
    <name type="common">Clostridium limosum</name>
    <dbReference type="NCBI Taxonomy" id="1536"/>
    <lineage>
        <taxon>Bacteria</taxon>
        <taxon>Bacillati</taxon>
        <taxon>Bacillota</taxon>
        <taxon>Clostridia</taxon>
        <taxon>Eubacteriales</taxon>
        <taxon>Clostridiaceae</taxon>
        <taxon>Hathewaya</taxon>
    </lineage>
</organism>
<sequence>MGNAKLHVITGVVKDSKGEISAYRLENGDIVVKEQAVQMAKDGKIDGVTVATSKTGEGYLRSYGDGDPSNNLSNLLIIDSKEIH</sequence>
<evidence type="ECO:0008006" key="3">
    <source>
        <dbReference type="Google" id="ProtNLM"/>
    </source>
</evidence>
<gene>
    <name evidence="1" type="ORF">QOZ93_001080</name>
</gene>
<accession>A0ABU0JQJ7</accession>
<dbReference type="Proteomes" id="UP001224418">
    <property type="component" value="Unassembled WGS sequence"/>
</dbReference>
<dbReference type="EMBL" id="JAUSWN010000007">
    <property type="protein sequence ID" value="MDQ0479339.1"/>
    <property type="molecule type" value="Genomic_DNA"/>
</dbReference>
<dbReference type="InterPro" id="IPR024997">
    <property type="entry name" value="DUF3892"/>
</dbReference>
<name>A0ABU0JQJ7_HATLI</name>
<protein>
    <recommendedName>
        <fullName evidence="3">DUF3892 domain-containing protein</fullName>
    </recommendedName>
</protein>
<comment type="caution">
    <text evidence="1">The sequence shown here is derived from an EMBL/GenBank/DDBJ whole genome shotgun (WGS) entry which is preliminary data.</text>
</comment>
<keyword evidence="2" id="KW-1185">Reference proteome</keyword>
<dbReference type="RefSeq" id="WP_111941390.1">
    <property type="nucleotide sequence ID" value="NZ_BAAACJ010000032.1"/>
</dbReference>
<evidence type="ECO:0000313" key="2">
    <source>
        <dbReference type="Proteomes" id="UP001224418"/>
    </source>
</evidence>
<evidence type="ECO:0000313" key="1">
    <source>
        <dbReference type="EMBL" id="MDQ0479339.1"/>
    </source>
</evidence>
<proteinExistence type="predicted"/>
<reference evidence="1 2" key="1">
    <citation type="submission" date="2023-07" db="EMBL/GenBank/DDBJ databases">
        <title>Genomic Encyclopedia of Type Strains, Phase IV (KMG-IV): sequencing the most valuable type-strain genomes for metagenomic binning, comparative biology and taxonomic classification.</title>
        <authorList>
            <person name="Goeker M."/>
        </authorList>
    </citation>
    <scope>NUCLEOTIDE SEQUENCE [LARGE SCALE GENOMIC DNA]</scope>
    <source>
        <strain evidence="1 2">DSM 1400</strain>
    </source>
</reference>
<dbReference type="Pfam" id="PF13031">
    <property type="entry name" value="DUF3892"/>
    <property type="match status" value="1"/>
</dbReference>